<proteinExistence type="predicted"/>
<reference evidence="2 3" key="1">
    <citation type="journal article" date="2015" name="Mol. Plant Microbe Interact.">
        <title>Genome, transcriptome, and functional analyses of Penicillium expansum provide new insights into secondary metabolism and pathogenicity.</title>
        <authorList>
            <person name="Ballester A.R."/>
            <person name="Marcet-Houben M."/>
            <person name="Levin E."/>
            <person name="Sela N."/>
            <person name="Selma-Lazaro C."/>
            <person name="Carmona L."/>
            <person name="Wisniewski M."/>
            <person name="Droby S."/>
            <person name="Gonzalez-Candelas L."/>
            <person name="Gabaldon T."/>
        </authorList>
    </citation>
    <scope>NUCLEOTIDE SEQUENCE [LARGE SCALE GENOMIC DNA]</scope>
    <source>
        <strain evidence="2 3">PHI-1</strain>
    </source>
</reference>
<evidence type="ECO:0000256" key="1">
    <source>
        <dbReference type="SAM" id="Phobius"/>
    </source>
</evidence>
<name>A0A0A2K884_PENIT</name>
<organism evidence="2 3">
    <name type="scientific">Penicillium italicum</name>
    <name type="common">Blue mold</name>
    <dbReference type="NCBI Taxonomy" id="40296"/>
    <lineage>
        <taxon>Eukaryota</taxon>
        <taxon>Fungi</taxon>
        <taxon>Dikarya</taxon>
        <taxon>Ascomycota</taxon>
        <taxon>Pezizomycotina</taxon>
        <taxon>Eurotiomycetes</taxon>
        <taxon>Eurotiomycetidae</taxon>
        <taxon>Eurotiales</taxon>
        <taxon>Aspergillaceae</taxon>
        <taxon>Penicillium</taxon>
    </lineage>
</organism>
<accession>A0A0A2K884</accession>
<comment type="caution">
    <text evidence="2">The sequence shown here is derived from an EMBL/GenBank/DDBJ whole genome shotgun (WGS) entry which is preliminary data.</text>
</comment>
<evidence type="ECO:0000313" key="2">
    <source>
        <dbReference type="EMBL" id="KGO64034.1"/>
    </source>
</evidence>
<evidence type="ECO:0000313" key="3">
    <source>
        <dbReference type="Proteomes" id="UP000030104"/>
    </source>
</evidence>
<dbReference type="AlphaFoldDB" id="A0A0A2K884"/>
<protein>
    <submittedName>
        <fullName evidence="2">Uncharacterized protein</fullName>
    </submittedName>
</protein>
<dbReference type="EMBL" id="JQGA01001610">
    <property type="protein sequence ID" value="KGO64034.1"/>
    <property type="molecule type" value="Genomic_DNA"/>
</dbReference>
<dbReference type="Proteomes" id="UP000030104">
    <property type="component" value="Unassembled WGS sequence"/>
</dbReference>
<dbReference type="HOGENOM" id="CLU_2334300_0_0_1"/>
<keyword evidence="1" id="KW-0472">Membrane</keyword>
<feature type="transmembrane region" description="Helical" evidence="1">
    <location>
        <begin position="45"/>
        <end position="72"/>
    </location>
</feature>
<gene>
    <name evidence="2" type="ORF">PITC_012710</name>
</gene>
<keyword evidence="1" id="KW-0812">Transmembrane</keyword>
<keyword evidence="3" id="KW-1185">Reference proteome</keyword>
<sequence>MLPFGSVPPHFAHRFIHFFRSFFPVSRSCPLTSLDFISFFSHSPILLLLIPSLFFQSHLSSTLYLLFILSLLRPLHLLPFRLTSVFPQVVEASCVLLT</sequence>
<keyword evidence="1" id="KW-1133">Transmembrane helix</keyword>